<proteinExistence type="predicted"/>
<dbReference type="AlphaFoldDB" id="A0A484LVA1"/>
<sequence length="125" mass="14341">MATSALNPNAPVFVPTAYRAVEDFSDQWWDLIRSSPCFHDYWLRECYADGGDSFFPDLDAFDFDAFDSDLSFRGSKHEEKSSDLVRIGSLRWKKPREAAAIRMLGRKAPKIVNVKVSPRLIQQPR</sequence>
<dbReference type="OrthoDB" id="1918588at2759"/>
<keyword evidence="2" id="KW-1185">Reference proteome</keyword>
<gene>
    <name evidence="1" type="ORF">CCAM_LOCUS22237</name>
</gene>
<dbReference type="EMBL" id="OOIL02002122">
    <property type="protein sequence ID" value="VFQ80461.1"/>
    <property type="molecule type" value="Genomic_DNA"/>
</dbReference>
<name>A0A484LVA1_9ASTE</name>
<evidence type="ECO:0000313" key="2">
    <source>
        <dbReference type="Proteomes" id="UP000595140"/>
    </source>
</evidence>
<dbReference type="Pfam" id="PF07145">
    <property type="entry name" value="PAM2"/>
    <property type="match status" value="1"/>
</dbReference>
<evidence type="ECO:0000313" key="1">
    <source>
        <dbReference type="EMBL" id="VFQ80461.1"/>
    </source>
</evidence>
<dbReference type="PANTHER" id="PTHR33790:SF1">
    <property type="entry name" value="PROTEIN EARLY RESPONSIVE TO DEHYDRATION 15"/>
    <property type="match status" value="1"/>
</dbReference>
<organism evidence="1 2">
    <name type="scientific">Cuscuta campestris</name>
    <dbReference type="NCBI Taxonomy" id="132261"/>
    <lineage>
        <taxon>Eukaryota</taxon>
        <taxon>Viridiplantae</taxon>
        <taxon>Streptophyta</taxon>
        <taxon>Embryophyta</taxon>
        <taxon>Tracheophyta</taxon>
        <taxon>Spermatophyta</taxon>
        <taxon>Magnoliopsida</taxon>
        <taxon>eudicotyledons</taxon>
        <taxon>Gunneridae</taxon>
        <taxon>Pentapetalae</taxon>
        <taxon>asterids</taxon>
        <taxon>lamiids</taxon>
        <taxon>Solanales</taxon>
        <taxon>Convolvulaceae</taxon>
        <taxon>Cuscuteae</taxon>
        <taxon>Cuscuta</taxon>
        <taxon>Cuscuta subgen. Grammica</taxon>
        <taxon>Cuscuta sect. Cleistogrammica</taxon>
    </lineage>
</organism>
<protein>
    <submittedName>
        <fullName evidence="1">Uncharacterized protein</fullName>
    </submittedName>
</protein>
<reference evidence="1 2" key="1">
    <citation type="submission" date="2018-04" db="EMBL/GenBank/DDBJ databases">
        <authorList>
            <person name="Vogel A."/>
        </authorList>
    </citation>
    <scope>NUCLEOTIDE SEQUENCE [LARGE SCALE GENOMIC DNA]</scope>
</reference>
<dbReference type="PANTHER" id="PTHR33790">
    <property type="entry name" value="OS05G0344200 PROTEIN"/>
    <property type="match status" value="1"/>
</dbReference>
<dbReference type="Proteomes" id="UP000595140">
    <property type="component" value="Unassembled WGS sequence"/>
</dbReference>
<accession>A0A484LVA1</accession>
<dbReference type="InterPro" id="IPR040414">
    <property type="entry name" value="CID1/CID2"/>
</dbReference>
<dbReference type="InterPro" id="IPR009818">
    <property type="entry name" value="PAM2_motif"/>
</dbReference>